<evidence type="ECO:0000256" key="1">
    <source>
        <dbReference type="SAM" id="MobiDB-lite"/>
    </source>
</evidence>
<dbReference type="InterPro" id="IPR052050">
    <property type="entry name" value="SecEffector_AnkRepeat"/>
</dbReference>
<gene>
    <name evidence="2" type="ORF">JKP88DRAFT_276295</name>
</gene>
<dbReference type="Gene3D" id="1.25.40.20">
    <property type="entry name" value="Ankyrin repeat-containing domain"/>
    <property type="match status" value="1"/>
</dbReference>
<evidence type="ECO:0000313" key="2">
    <source>
        <dbReference type="EMBL" id="KAG5186883.1"/>
    </source>
</evidence>
<protein>
    <submittedName>
        <fullName evidence="2">Uncharacterized protein</fullName>
    </submittedName>
</protein>
<dbReference type="OrthoDB" id="122883at2759"/>
<sequence length="135" mass="14238">MSMVLSHTIDALSGEQPGDDENVNPNKSLLPAKILRGNITYDGFDWDTFTSAAAACGGHLEVLQWAHANGCPSDAGTCAAAASGGHLEVLRWLHDVGCEWDQSTCDCAADGGHLGTLQHMLMGRARRVVWTSCGG</sequence>
<name>A0A835Z5L5_9STRA</name>
<dbReference type="EMBL" id="JAFCMP010000101">
    <property type="protein sequence ID" value="KAG5186883.1"/>
    <property type="molecule type" value="Genomic_DNA"/>
</dbReference>
<accession>A0A835Z5L5</accession>
<comment type="caution">
    <text evidence="2">The sequence shown here is derived from an EMBL/GenBank/DDBJ whole genome shotgun (WGS) entry which is preliminary data.</text>
</comment>
<keyword evidence="3" id="KW-1185">Reference proteome</keyword>
<dbReference type="SUPFAM" id="SSF140860">
    <property type="entry name" value="Pseudo ankyrin repeat-like"/>
    <property type="match status" value="1"/>
</dbReference>
<reference evidence="2" key="1">
    <citation type="submission" date="2021-02" db="EMBL/GenBank/DDBJ databases">
        <title>First Annotated Genome of the Yellow-green Alga Tribonema minus.</title>
        <authorList>
            <person name="Mahan K.M."/>
        </authorList>
    </citation>
    <scope>NUCLEOTIDE SEQUENCE</scope>
    <source>
        <strain evidence="2">UTEX B ZZ1240</strain>
    </source>
</reference>
<feature type="region of interest" description="Disordered" evidence="1">
    <location>
        <begin position="1"/>
        <end position="26"/>
    </location>
</feature>
<dbReference type="InterPro" id="IPR036770">
    <property type="entry name" value="Ankyrin_rpt-contain_sf"/>
</dbReference>
<dbReference type="AlphaFoldDB" id="A0A835Z5L5"/>
<dbReference type="PANTHER" id="PTHR46586:SF3">
    <property type="entry name" value="ANKYRIN REPEAT-CONTAINING PROTEIN"/>
    <property type="match status" value="1"/>
</dbReference>
<proteinExistence type="predicted"/>
<dbReference type="Proteomes" id="UP000664859">
    <property type="component" value="Unassembled WGS sequence"/>
</dbReference>
<dbReference type="PANTHER" id="PTHR46586">
    <property type="entry name" value="ANKYRIN REPEAT-CONTAINING PROTEIN"/>
    <property type="match status" value="1"/>
</dbReference>
<evidence type="ECO:0000313" key="3">
    <source>
        <dbReference type="Proteomes" id="UP000664859"/>
    </source>
</evidence>
<organism evidence="2 3">
    <name type="scientific">Tribonema minus</name>
    <dbReference type="NCBI Taxonomy" id="303371"/>
    <lineage>
        <taxon>Eukaryota</taxon>
        <taxon>Sar</taxon>
        <taxon>Stramenopiles</taxon>
        <taxon>Ochrophyta</taxon>
        <taxon>PX clade</taxon>
        <taxon>Xanthophyceae</taxon>
        <taxon>Tribonematales</taxon>
        <taxon>Tribonemataceae</taxon>
        <taxon>Tribonema</taxon>
    </lineage>
</organism>